<evidence type="ECO:0000313" key="11">
    <source>
        <dbReference type="Proteomes" id="UP000032180"/>
    </source>
</evidence>
<evidence type="ECO:0000256" key="2">
    <source>
        <dbReference type="ARBA" id="ARBA00012483"/>
    </source>
</evidence>
<keyword evidence="4 7" id="KW-0863">Zinc-finger</keyword>
<dbReference type="STRING" id="77586.A0A0D9VWX3"/>
<evidence type="ECO:0000256" key="4">
    <source>
        <dbReference type="ARBA" id="ARBA00022771"/>
    </source>
</evidence>
<dbReference type="HOGENOM" id="CLU_112635_0_0_1"/>
<dbReference type="Pfam" id="PF13639">
    <property type="entry name" value="zf-RING_2"/>
    <property type="match status" value="1"/>
</dbReference>
<accession>A0A0D9VWX3</accession>
<keyword evidence="8" id="KW-1133">Transmembrane helix</keyword>
<evidence type="ECO:0000313" key="10">
    <source>
        <dbReference type="EnsemblPlants" id="LPERR03G22890.1"/>
    </source>
</evidence>
<dbReference type="InterPro" id="IPR013083">
    <property type="entry name" value="Znf_RING/FYVE/PHD"/>
</dbReference>
<keyword evidence="3" id="KW-0479">Metal-binding</keyword>
<dbReference type="PANTHER" id="PTHR14155">
    <property type="entry name" value="RING FINGER DOMAIN-CONTAINING"/>
    <property type="match status" value="1"/>
</dbReference>
<comment type="catalytic activity">
    <reaction evidence="1">
        <text>S-ubiquitinyl-[E2 ubiquitin-conjugating enzyme]-L-cysteine + [acceptor protein]-L-lysine = [E2 ubiquitin-conjugating enzyme]-L-cysteine + N(6)-ubiquitinyl-[acceptor protein]-L-lysine.</text>
        <dbReference type="EC" id="2.3.2.27"/>
    </reaction>
</comment>
<keyword evidence="11" id="KW-1185">Reference proteome</keyword>
<feature type="domain" description="RING-type" evidence="9">
    <location>
        <begin position="99"/>
        <end position="143"/>
    </location>
</feature>
<evidence type="ECO:0000256" key="8">
    <source>
        <dbReference type="SAM" id="Phobius"/>
    </source>
</evidence>
<evidence type="ECO:0000256" key="5">
    <source>
        <dbReference type="ARBA" id="ARBA00022833"/>
    </source>
</evidence>
<dbReference type="InterPro" id="IPR001841">
    <property type="entry name" value="Znf_RING"/>
</dbReference>
<dbReference type="AlphaFoldDB" id="A0A0D9VWX3"/>
<keyword evidence="5" id="KW-0862">Zinc</keyword>
<dbReference type="Gene3D" id="3.30.40.10">
    <property type="entry name" value="Zinc/RING finger domain, C3HC4 (zinc finger)"/>
    <property type="match status" value="1"/>
</dbReference>
<dbReference type="SUPFAM" id="SSF57850">
    <property type="entry name" value="RING/U-box"/>
    <property type="match status" value="1"/>
</dbReference>
<evidence type="ECO:0000256" key="1">
    <source>
        <dbReference type="ARBA" id="ARBA00000900"/>
    </source>
</evidence>
<keyword evidence="8" id="KW-0812">Transmembrane</keyword>
<evidence type="ECO:0000256" key="6">
    <source>
        <dbReference type="ARBA" id="ARBA00024209"/>
    </source>
</evidence>
<comment type="similarity">
    <text evidence="6">Belongs to the RING-type zinc finger family. ATL subfamily.</text>
</comment>
<evidence type="ECO:0000259" key="9">
    <source>
        <dbReference type="PROSITE" id="PS50089"/>
    </source>
</evidence>
<dbReference type="eggNOG" id="KOG0800">
    <property type="taxonomic scope" value="Eukaryota"/>
</dbReference>
<dbReference type="Proteomes" id="UP000032180">
    <property type="component" value="Chromosome 3"/>
</dbReference>
<feature type="transmembrane region" description="Helical" evidence="8">
    <location>
        <begin position="20"/>
        <end position="40"/>
    </location>
</feature>
<reference evidence="10" key="3">
    <citation type="submission" date="2015-04" db="UniProtKB">
        <authorList>
            <consortium name="EnsemblPlants"/>
        </authorList>
    </citation>
    <scope>IDENTIFICATION</scope>
</reference>
<dbReference type="InterPro" id="IPR053238">
    <property type="entry name" value="RING-H2_zinc_finger"/>
</dbReference>
<dbReference type="EC" id="2.3.2.27" evidence="2"/>
<keyword evidence="8" id="KW-0472">Membrane</keyword>
<name>A0A0D9VWX3_9ORYZ</name>
<sequence>MFGFDFGGMDDEAAAHIEIVALVVLGAIVVAVAAVLSGACRRGGDALSRATRSVRVVDDDDDDVERALGEATRMTYEQAAAAAKKKRAAAAGEEEEDTCAICWSEYDAGAGEATVRVVRCGHFYHADCVDRWLKDNRHCPLCRGGLSSPLPSLPNPACPPLPPRTNTRLAAVVY</sequence>
<protein>
    <recommendedName>
        <fullName evidence="2">RING-type E3 ubiquitin transferase</fullName>
        <ecNumber evidence="2">2.3.2.27</ecNumber>
    </recommendedName>
</protein>
<dbReference type="PANTHER" id="PTHR14155:SF223">
    <property type="entry name" value="RING-H2 FINGER PROTEIN ATL3L"/>
    <property type="match status" value="1"/>
</dbReference>
<dbReference type="SMART" id="SM00184">
    <property type="entry name" value="RING"/>
    <property type="match status" value="1"/>
</dbReference>
<dbReference type="PROSITE" id="PS50089">
    <property type="entry name" value="ZF_RING_2"/>
    <property type="match status" value="1"/>
</dbReference>
<organism evidence="10 11">
    <name type="scientific">Leersia perrieri</name>
    <dbReference type="NCBI Taxonomy" id="77586"/>
    <lineage>
        <taxon>Eukaryota</taxon>
        <taxon>Viridiplantae</taxon>
        <taxon>Streptophyta</taxon>
        <taxon>Embryophyta</taxon>
        <taxon>Tracheophyta</taxon>
        <taxon>Spermatophyta</taxon>
        <taxon>Magnoliopsida</taxon>
        <taxon>Liliopsida</taxon>
        <taxon>Poales</taxon>
        <taxon>Poaceae</taxon>
        <taxon>BOP clade</taxon>
        <taxon>Oryzoideae</taxon>
        <taxon>Oryzeae</taxon>
        <taxon>Oryzinae</taxon>
        <taxon>Leersia</taxon>
    </lineage>
</organism>
<proteinExistence type="inferred from homology"/>
<evidence type="ECO:0000256" key="3">
    <source>
        <dbReference type="ARBA" id="ARBA00022723"/>
    </source>
</evidence>
<dbReference type="Gramene" id="LPERR03G22890.1">
    <property type="protein sequence ID" value="LPERR03G22890.1"/>
    <property type="gene ID" value="LPERR03G22890"/>
</dbReference>
<dbReference type="GO" id="GO:0061630">
    <property type="term" value="F:ubiquitin protein ligase activity"/>
    <property type="evidence" value="ECO:0007669"/>
    <property type="project" value="UniProtKB-EC"/>
</dbReference>
<reference evidence="11" key="2">
    <citation type="submission" date="2013-12" db="EMBL/GenBank/DDBJ databases">
        <authorList>
            <person name="Yu Y."/>
            <person name="Lee S."/>
            <person name="de Baynast K."/>
            <person name="Wissotski M."/>
            <person name="Liu L."/>
            <person name="Talag J."/>
            <person name="Goicoechea J."/>
            <person name="Angelova A."/>
            <person name="Jetty R."/>
            <person name="Kudrna D."/>
            <person name="Golser W."/>
            <person name="Rivera L."/>
            <person name="Zhang J."/>
            <person name="Wing R."/>
        </authorList>
    </citation>
    <scope>NUCLEOTIDE SEQUENCE</scope>
</reference>
<dbReference type="EnsemblPlants" id="LPERR03G22890.1">
    <property type="protein sequence ID" value="LPERR03G22890.1"/>
    <property type="gene ID" value="LPERR03G22890"/>
</dbReference>
<evidence type="ECO:0000256" key="7">
    <source>
        <dbReference type="PROSITE-ProRule" id="PRU00175"/>
    </source>
</evidence>
<reference evidence="10 11" key="1">
    <citation type="submission" date="2012-08" db="EMBL/GenBank/DDBJ databases">
        <title>Oryza genome evolution.</title>
        <authorList>
            <person name="Wing R.A."/>
        </authorList>
    </citation>
    <scope>NUCLEOTIDE SEQUENCE</scope>
</reference>
<dbReference type="GO" id="GO:0008270">
    <property type="term" value="F:zinc ion binding"/>
    <property type="evidence" value="ECO:0007669"/>
    <property type="project" value="UniProtKB-KW"/>
</dbReference>